<dbReference type="Proteomes" id="UP000231092">
    <property type="component" value="Unassembled WGS sequence"/>
</dbReference>
<proteinExistence type="predicted"/>
<dbReference type="SUPFAM" id="SSF55729">
    <property type="entry name" value="Acyl-CoA N-acyltransferases (Nat)"/>
    <property type="match status" value="1"/>
</dbReference>
<feature type="domain" description="N-acetyltransferase" evidence="1">
    <location>
        <begin position="12"/>
        <end position="159"/>
    </location>
</feature>
<gene>
    <name evidence="2" type="ORF">H171_3653</name>
</gene>
<name>A0A2M8Z9H2_9FIRM</name>
<dbReference type="GO" id="GO:0016747">
    <property type="term" value="F:acyltransferase activity, transferring groups other than amino-acyl groups"/>
    <property type="evidence" value="ECO:0007669"/>
    <property type="project" value="InterPro"/>
</dbReference>
<comment type="caution">
    <text evidence="2">The sequence shown here is derived from an EMBL/GenBank/DDBJ whole genome shotgun (WGS) entry which is preliminary data.</text>
</comment>
<evidence type="ECO:0000259" key="1">
    <source>
        <dbReference type="PROSITE" id="PS51186"/>
    </source>
</evidence>
<dbReference type="AlphaFoldDB" id="A0A2M8Z9H2"/>
<dbReference type="RefSeq" id="WP_100306378.1">
    <property type="nucleotide sequence ID" value="NZ_PGET01000001.1"/>
</dbReference>
<sequence length="181" mass="21413">MVLSEDLIGKGFSLQDTVENDMEKYIEIKRTCHKKYIDEYNDGWIDDIQVILNTAVFHRMLKYSCFKKILLSNTIIGFFAFNELPDKICEISLYLTRPAQLKGIEAFYLKHITTLSKQVNKPIFLFVYKSDPILEIYKQFGFKIYDQSRAQYIMSFNQDDTNDRNNLYDARSYMSRLFING</sequence>
<dbReference type="InterPro" id="IPR016181">
    <property type="entry name" value="Acyl_CoA_acyltransferase"/>
</dbReference>
<reference evidence="2 3" key="1">
    <citation type="submission" date="2017-11" db="EMBL/GenBank/DDBJ databases">
        <title>Understudied soil microbes with underappreciated capabilities: Untangling the Clostridium saccharolyticum group.</title>
        <authorList>
            <person name="Leschine S."/>
        </authorList>
    </citation>
    <scope>NUCLEOTIDE SEQUENCE [LARGE SCALE GENOMIC DNA]</scope>
    <source>
        <strain evidence="2 3">18A</strain>
    </source>
</reference>
<evidence type="ECO:0000313" key="2">
    <source>
        <dbReference type="EMBL" id="PJJ30083.1"/>
    </source>
</evidence>
<organism evidence="2 3">
    <name type="scientific">[Clostridium] celerecrescens 18A</name>
    <dbReference type="NCBI Taxonomy" id="1286362"/>
    <lineage>
        <taxon>Bacteria</taxon>
        <taxon>Bacillati</taxon>
        <taxon>Bacillota</taxon>
        <taxon>Clostridia</taxon>
        <taxon>Lachnospirales</taxon>
        <taxon>Lachnospiraceae</taxon>
        <taxon>Lacrimispora</taxon>
    </lineage>
</organism>
<dbReference type="Gene3D" id="3.40.630.30">
    <property type="match status" value="1"/>
</dbReference>
<accession>A0A2M8Z9H2</accession>
<evidence type="ECO:0000313" key="3">
    <source>
        <dbReference type="Proteomes" id="UP000231092"/>
    </source>
</evidence>
<protein>
    <recommendedName>
        <fullName evidence="1">N-acetyltransferase domain-containing protein</fullName>
    </recommendedName>
</protein>
<dbReference type="EMBL" id="PGET01000001">
    <property type="protein sequence ID" value="PJJ30083.1"/>
    <property type="molecule type" value="Genomic_DNA"/>
</dbReference>
<dbReference type="InterPro" id="IPR000182">
    <property type="entry name" value="GNAT_dom"/>
</dbReference>
<dbReference type="PROSITE" id="PS51186">
    <property type="entry name" value="GNAT"/>
    <property type="match status" value="1"/>
</dbReference>
<dbReference type="OrthoDB" id="1909342at2"/>